<proteinExistence type="predicted"/>
<organism evidence="1 2">
    <name type="scientific">Avena sativa</name>
    <name type="common">Oat</name>
    <dbReference type="NCBI Taxonomy" id="4498"/>
    <lineage>
        <taxon>Eukaryota</taxon>
        <taxon>Viridiplantae</taxon>
        <taxon>Streptophyta</taxon>
        <taxon>Embryophyta</taxon>
        <taxon>Tracheophyta</taxon>
        <taxon>Spermatophyta</taxon>
        <taxon>Magnoliopsida</taxon>
        <taxon>Liliopsida</taxon>
        <taxon>Poales</taxon>
        <taxon>Poaceae</taxon>
        <taxon>BOP clade</taxon>
        <taxon>Pooideae</taxon>
        <taxon>Poodae</taxon>
        <taxon>Poeae</taxon>
        <taxon>Poeae Chloroplast Group 1 (Aveneae type)</taxon>
        <taxon>Aveninae</taxon>
        <taxon>Avena</taxon>
    </lineage>
</organism>
<accession>A0ACD5TYT9</accession>
<dbReference type="Proteomes" id="UP001732700">
    <property type="component" value="Chromosome 1D"/>
</dbReference>
<protein>
    <submittedName>
        <fullName evidence="1">Uncharacterized protein</fullName>
    </submittedName>
</protein>
<reference evidence="1" key="1">
    <citation type="submission" date="2021-05" db="EMBL/GenBank/DDBJ databases">
        <authorList>
            <person name="Scholz U."/>
            <person name="Mascher M."/>
            <person name="Fiebig A."/>
        </authorList>
    </citation>
    <scope>NUCLEOTIDE SEQUENCE [LARGE SCALE GENOMIC DNA]</scope>
</reference>
<name>A0ACD5TYT9_AVESA</name>
<keyword evidence="2" id="KW-1185">Reference proteome</keyword>
<evidence type="ECO:0000313" key="1">
    <source>
        <dbReference type="EnsemblPlants" id="AVESA.00010b.r2.1DG0148570.1.CDS"/>
    </source>
</evidence>
<reference evidence="1" key="2">
    <citation type="submission" date="2025-09" db="UniProtKB">
        <authorList>
            <consortium name="EnsemblPlants"/>
        </authorList>
    </citation>
    <scope>IDENTIFICATION</scope>
</reference>
<sequence length="456" mass="50903">MGLNGIDSEWREVQVINGYAVLMAYSMFVFRGVGFLVVTWSTVVLLGGFVSMIDKSDFWSLTLITFIEILWINTSQVRDRLSYLDGLFSSLGTVNSLLKRSWKLQADNDPKTPRARQVVVGIRVVIGWVLAPVHMVVSYLCIIALGCLMVFGMVITTWISIIGLKRHDYYGDADEGRANLDPACYVLYVLCVIQGALFLHFMVLGFSKSRIVKQVSLAYGFPDDHAVSGYLHAVRAGCSKKPSSARERNLITYAIELMESNEPDRCLSGTLILERLLVREPSGKTEAPGSNLTNKEVEERQRQLEMVIIEQQRSLIKKLIGSAAYTHILQKLLETLDSRSSHDREMRVAAARIVEHVATGGGIRLEQFPQGIQCISSLISTFQESEAESSDDHQDTSRPSSSSKAKTYPLQRYRDLVLTGFHILWSLAGSSEDNFIVISNTPGILSPRSWRLLATT</sequence>
<evidence type="ECO:0000313" key="2">
    <source>
        <dbReference type="Proteomes" id="UP001732700"/>
    </source>
</evidence>
<dbReference type="EnsemblPlants" id="AVESA.00010b.r2.1DG0148570.1">
    <property type="protein sequence ID" value="AVESA.00010b.r2.1DG0148570.1.CDS"/>
    <property type="gene ID" value="AVESA.00010b.r2.1DG0148570"/>
</dbReference>